<accession>A0A328UGW7</accession>
<dbReference type="InterPro" id="IPR023296">
    <property type="entry name" value="Glyco_hydro_beta-prop_sf"/>
</dbReference>
<keyword evidence="2" id="KW-1185">Reference proteome</keyword>
<evidence type="ECO:0000313" key="2">
    <source>
        <dbReference type="Proteomes" id="UP000249377"/>
    </source>
</evidence>
<protein>
    <recommendedName>
        <fullName evidence="3">Glycoside hydrolase family 32 protein</fullName>
    </recommendedName>
</protein>
<dbReference type="EMBL" id="QLYR01000010">
    <property type="protein sequence ID" value="RAQ22704.1"/>
    <property type="molecule type" value="Genomic_DNA"/>
</dbReference>
<reference evidence="1 2" key="1">
    <citation type="submission" date="2018-06" db="EMBL/GenBank/DDBJ databases">
        <title>Noncontiguous genome sequence of Ruminococcaceae bacterium ASD2818.</title>
        <authorList>
            <person name="Chaplin A.V."/>
            <person name="Sokolova S.R."/>
            <person name="Kochetkova T.O."/>
            <person name="Goltsov A.Y."/>
            <person name="Trofimov D.Y."/>
            <person name="Efimov B.A."/>
        </authorList>
    </citation>
    <scope>NUCLEOTIDE SEQUENCE [LARGE SCALE GENOMIC DNA]</scope>
    <source>
        <strain evidence="1 2">ASD2818</strain>
    </source>
</reference>
<dbReference type="Gene3D" id="2.115.10.20">
    <property type="entry name" value="Glycosyl hydrolase domain, family 43"/>
    <property type="match status" value="1"/>
</dbReference>
<dbReference type="SUPFAM" id="SSF75005">
    <property type="entry name" value="Arabinanase/levansucrase/invertase"/>
    <property type="match status" value="1"/>
</dbReference>
<dbReference type="AlphaFoldDB" id="A0A328UGW7"/>
<evidence type="ECO:0000313" key="1">
    <source>
        <dbReference type="EMBL" id="RAQ22704.1"/>
    </source>
</evidence>
<gene>
    <name evidence="1" type="ORF">DPQ25_12145</name>
</gene>
<evidence type="ECO:0008006" key="3">
    <source>
        <dbReference type="Google" id="ProtNLM"/>
    </source>
</evidence>
<organism evidence="1 2">
    <name type="scientific">Hydrogeniiclostridium mannosilyticum</name>
    <dbReference type="NCBI Taxonomy" id="2764322"/>
    <lineage>
        <taxon>Bacteria</taxon>
        <taxon>Bacillati</taxon>
        <taxon>Bacillota</taxon>
        <taxon>Clostridia</taxon>
        <taxon>Eubacteriales</taxon>
        <taxon>Acutalibacteraceae</taxon>
        <taxon>Hydrogeniiclostridium</taxon>
    </lineage>
</organism>
<dbReference type="RefSeq" id="WP_112333445.1">
    <property type="nucleotide sequence ID" value="NZ_QLYR01000010.1"/>
</dbReference>
<comment type="caution">
    <text evidence="1">The sequence shown here is derived from an EMBL/GenBank/DDBJ whole genome shotgun (WGS) entry which is preliminary data.</text>
</comment>
<name>A0A328UGW7_9FIRM</name>
<dbReference type="Proteomes" id="UP000249377">
    <property type="component" value="Unassembled WGS sequence"/>
</dbReference>
<sequence length="516" mass="57569">MFYKPEKGGIWDPSVLYFKGKYYALCMYFRPESEKWDGMWAAESEDGVHWKDVGCVLTAEHDVYKMFAYICGDKCLINYGSSRTIPGKDNDTLYFCESEDMRTWTEFLENHPDSRWYKASGRWDHMYVTPKDDGAGYWGYVVATPLPEYHSAWGLLESPDGYCWEILPPPVIEWGKLPEIGMLEGGGCEKIGDSYYYIGGAGGYARNGGYGLYTFRSASPTGPFYPDETAFRLCGFDRLPGRVFTQNLAAFCRGENGELLVSNAFDAGGTGNVWLLPMRSVVVDEEGHLHLGYWEKNDRAKGRPLPLENCYNTLITERPGRRGTGEGGRLEVRSRTELLIASDRDHPGFALTDAYTLAVQTAEYDLEQGILAQGNFTAAINPAGMGENAWPDCWRNAAVGLYIEYEGRASGLAFLLELGHPYHRTSTVETLTLEALTVHNEVLDVTGEGCATLRGVDAGALHGFKLFVRGVMAELYVDGLLVQSFPLLDKASGRVGFVARNAECLWEELEVYQLDV</sequence>
<proteinExistence type="predicted"/>